<gene>
    <name evidence="4" type="ORF">QLQ12_38830</name>
</gene>
<feature type="chain" id="PRO_5047531476" evidence="2">
    <location>
        <begin position="26"/>
        <end position="264"/>
    </location>
</feature>
<proteinExistence type="predicted"/>
<dbReference type="EMBL" id="JASCTH010000034">
    <property type="protein sequence ID" value="MDI6104562.1"/>
    <property type="molecule type" value="Genomic_DNA"/>
</dbReference>
<dbReference type="Gene3D" id="1.10.530.10">
    <property type="match status" value="1"/>
</dbReference>
<dbReference type="RefSeq" id="WP_282765950.1">
    <property type="nucleotide sequence ID" value="NZ_JASCTH010000034.1"/>
</dbReference>
<reference evidence="4 5" key="1">
    <citation type="submission" date="2023-05" db="EMBL/GenBank/DDBJ databases">
        <title>Actinoplanes sp. NEAU-A12 genome sequencing.</title>
        <authorList>
            <person name="Wang Z.-S."/>
        </authorList>
    </citation>
    <scope>NUCLEOTIDE SEQUENCE [LARGE SCALE GENOMIC DNA]</scope>
    <source>
        <strain evidence="4 5">NEAU-A12</strain>
    </source>
</reference>
<dbReference type="InterPro" id="IPR008258">
    <property type="entry name" value="Transglycosylase_SLT_dom_1"/>
</dbReference>
<evidence type="ECO:0000259" key="3">
    <source>
        <dbReference type="Pfam" id="PF01464"/>
    </source>
</evidence>
<keyword evidence="5" id="KW-1185">Reference proteome</keyword>
<dbReference type="PANTHER" id="PTHR37423">
    <property type="entry name" value="SOLUBLE LYTIC MUREIN TRANSGLYCOSYLASE-RELATED"/>
    <property type="match status" value="1"/>
</dbReference>
<evidence type="ECO:0000313" key="5">
    <source>
        <dbReference type="Proteomes" id="UP001241758"/>
    </source>
</evidence>
<evidence type="ECO:0000256" key="2">
    <source>
        <dbReference type="SAM" id="SignalP"/>
    </source>
</evidence>
<dbReference type="PANTHER" id="PTHR37423:SF2">
    <property type="entry name" value="MEMBRANE-BOUND LYTIC MUREIN TRANSGLYCOSYLASE C"/>
    <property type="match status" value="1"/>
</dbReference>
<sequence>MRRRVHVAVALVTLVVLAACGQAGAGEKENVAAPLPVSVAPTSAEPEPTAEEVTEEATPEPVATTKKATKSTSPSPSPTEEDWSQKPDCAEYVGKNVSKGKAKAALKKASARVYWRTEAPKLKLNFSLVRAVSWQESGWQSAIRNCDGGFGLMQVMPDTLAHINQRFGLDYNANGDPQDNAYAGANYLAWLTKYFGDAYFKGSYDLSPSKCKSHSSWCLLNVVVSAYNAGYGTVDDGAARKALPNPAYVDSVRSLMADCPCDKY</sequence>
<dbReference type="SUPFAM" id="SSF53955">
    <property type="entry name" value="Lysozyme-like"/>
    <property type="match status" value="1"/>
</dbReference>
<feature type="compositionally biased region" description="Acidic residues" evidence="1">
    <location>
        <begin position="48"/>
        <end position="58"/>
    </location>
</feature>
<evidence type="ECO:0000256" key="1">
    <source>
        <dbReference type="SAM" id="MobiDB-lite"/>
    </source>
</evidence>
<dbReference type="PROSITE" id="PS51257">
    <property type="entry name" value="PROKAR_LIPOPROTEIN"/>
    <property type="match status" value="1"/>
</dbReference>
<organism evidence="4 5">
    <name type="scientific">Actinoplanes sandaracinus</name>
    <dbReference type="NCBI Taxonomy" id="3045177"/>
    <lineage>
        <taxon>Bacteria</taxon>
        <taxon>Bacillati</taxon>
        <taxon>Actinomycetota</taxon>
        <taxon>Actinomycetes</taxon>
        <taxon>Micromonosporales</taxon>
        <taxon>Micromonosporaceae</taxon>
        <taxon>Actinoplanes</taxon>
    </lineage>
</organism>
<feature type="compositionally biased region" description="Low complexity" evidence="1">
    <location>
        <begin position="59"/>
        <end position="74"/>
    </location>
</feature>
<dbReference type="InterPro" id="IPR023346">
    <property type="entry name" value="Lysozyme-like_dom_sf"/>
</dbReference>
<keyword evidence="2" id="KW-0732">Signal</keyword>
<comment type="caution">
    <text evidence="4">The sequence shown here is derived from an EMBL/GenBank/DDBJ whole genome shotgun (WGS) entry which is preliminary data.</text>
</comment>
<dbReference type="CDD" id="cd00254">
    <property type="entry name" value="LT-like"/>
    <property type="match status" value="1"/>
</dbReference>
<feature type="signal peptide" evidence="2">
    <location>
        <begin position="1"/>
        <end position="25"/>
    </location>
</feature>
<dbReference type="Pfam" id="PF01464">
    <property type="entry name" value="SLT"/>
    <property type="match status" value="1"/>
</dbReference>
<feature type="region of interest" description="Disordered" evidence="1">
    <location>
        <begin position="39"/>
        <end position="87"/>
    </location>
</feature>
<protein>
    <submittedName>
        <fullName evidence="4">Transglycosylase SLT domain-containing protein</fullName>
    </submittedName>
</protein>
<evidence type="ECO:0000313" key="4">
    <source>
        <dbReference type="EMBL" id="MDI6104562.1"/>
    </source>
</evidence>
<feature type="domain" description="Transglycosylase SLT" evidence="3">
    <location>
        <begin position="114"/>
        <end position="236"/>
    </location>
</feature>
<name>A0ABT6WXU1_9ACTN</name>
<accession>A0ABT6WXU1</accession>
<dbReference type="Proteomes" id="UP001241758">
    <property type="component" value="Unassembled WGS sequence"/>
</dbReference>